<dbReference type="Pfam" id="PF05139">
    <property type="entry name" value="Erythro_esteras"/>
    <property type="match status" value="1"/>
</dbReference>
<dbReference type="Gene3D" id="1.20.1440.30">
    <property type="entry name" value="Biosynthetic Protein domain"/>
    <property type="match status" value="1"/>
</dbReference>
<dbReference type="Gene3D" id="3.40.1660.10">
    <property type="entry name" value="EreA-like (biosynthetic domain)"/>
    <property type="match status" value="1"/>
</dbReference>
<dbReference type="Proteomes" id="UP001223586">
    <property type="component" value="Unassembled WGS sequence"/>
</dbReference>
<accession>A0ABT9WWY8</accession>
<comment type="caution">
    <text evidence="1">The sequence shown here is derived from an EMBL/GenBank/DDBJ whole genome shotgun (WGS) entry which is preliminary data.</text>
</comment>
<dbReference type="InterPro" id="IPR052036">
    <property type="entry name" value="Hydrolase/PRTase-associated"/>
</dbReference>
<dbReference type="RefSeq" id="WP_307232120.1">
    <property type="nucleotide sequence ID" value="NZ_JAUSTT010000027.1"/>
</dbReference>
<gene>
    <name evidence="1" type="ORF">J2S08_003684</name>
</gene>
<dbReference type="CDD" id="cd14728">
    <property type="entry name" value="Ere-like"/>
    <property type="match status" value="1"/>
</dbReference>
<dbReference type="PANTHER" id="PTHR31299:SF0">
    <property type="entry name" value="ESTERASE, PUTATIVE (AFU_ORTHOLOGUE AFUA_1G05850)-RELATED"/>
    <property type="match status" value="1"/>
</dbReference>
<dbReference type="Gene3D" id="3.30.1870.10">
    <property type="entry name" value="EreA-like, domain 2"/>
    <property type="match status" value="1"/>
</dbReference>
<proteinExistence type="predicted"/>
<organism evidence="1 2">
    <name type="scientific">Bacillus chungangensis</name>
    <dbReference type="NCBI Taxonomy" id="587633"/>
    <lineage>
        <taxon>Bacteria</taxon>
        <taxon>Bacillati</taxon>
        <taxon>Bacillota</taxon>
        <taxon>Bacilli</taxon>
        <taxon>Bacillales</taxon>
        <taxon>Bacillaceae</taxon>
        <taxon>Bacillus</taxon>
    </lineage>
</organism>
<dbReference type="EMBL" id="JAUSTT010000027">
    <property type="protein sequence ID" value="MDQ0177803.1"/>
    <property type="molecule type" value="Genomic_DNA"/>
</dbReference>
<evidence type="ECO:0000313" key="2">
    <source>
        <dbReference type="Proteomes" id="UP001223586"/>
    </source>
</evidence>
<protein>
    <submittedName>
        <fullName evidence="1">Erythromycin esterase-like protein</fullName>
    </submittedName>
</protein>
<evidence type="ECO:0000313" key="1">
    <source>
        <dbReference type="EMBL" id="MDQ0177803.1"/>
    </source>
</evidence>
<reference evidence="1 2" key="1">
    <citation type="submission" date="2023-07" db="EMBL/GenBank/DDBJ databases">
        <title>Genomic Encyclopedia of Type Strains, Phase IV (KMG-IV): sequencing the most valuable type-strain genomes for metagenomic binning, comparative biology and taxonomic classification.</title>
        <authorList>
            <person name="Goeker M."/>
        </authorList>
    </citation>
    <scope>NUCLEOTIDE SEQUENCE [LARGE SCALE GENOMIC DNA]</scope>
    <source>
        <strain evidence="1 2">DSM 23837</strain>
    </source>
</reference>
<name>A0ABT9WWY8_9BACI</name>
<dbReference type="PANTHER" id="PTHR31299">
    <property type="entry name" value="ESTERASE, PUTATIVE (AFU_ORTHOLOGUE AFUA_1G05850)-RELATED"/>
    <property type="match status" value="1"/>
</dbReference>
<dbReference type="SUPFAM" id="SSF159501">
    <property type="entry name" value="EreA/ChaN-like"/>
    <property type="match status" value="1"/>
</dbReference>
<dbReference type="InterPro" id="IPR007815">
    <property type="entry name" value="Emycin_Estase"/>
</dbReference>
<sequence>MFYLCNRVRKKWKKQISESAHEATPGKEASFSFIDSYVKGKRIVMLGESSHGVGDYQTAKIELIRYLHDNHGFHVVVLENGFMETTLCHDLLSEYSLEKKVQTACLDIYHTEEMLPLFDVEWGKRLHLTGMDVQPTYPNVSRHVQMWLQKNVDLTISEEYKELDKRFFDLDEQIRLKVKKRQKPQVEDTMHRYERFLALFDEYINAHQDHHPRMLKAIRRGILNRIEWLQVCMKGYFSSGALRSAFMFKNLEWLIEDYYKDEKMIIWAHNYHITKSRTIANWLIKMKPVGEALTEKYHDEVYCIGLYAGSGEMASYLRVNLGVADLKKRYLESLFYKLYSGYLFLDLTGARESSKRMWYQRKWELLEMGKYPKRMSPQQAYDAILFINEVSVPTYLPVPNRDDKDV</sequence>
<keyword evidence="2" id="KW-1185">Reference proteome</keyword>